<dbReference type="HOGENOM" id="CLU_2040338_0_0_1"/>
<dbReference type="Gene3D" id="2.60.40.150">
    <property type="entry name" value="C2 domain"/>
    <property type="match status" value="1"/>
</dbReference>
<sequence length="121" mass="13221">MPASRQTLMQPVAVQFAMLEMLNNIQPITRSTLPVELTITPDFQCDGKVLAECQGTHYRDHGRQVVYFVAMLLRSRSGSSVGVDVGRPGRFNITHNASRIAAMSKTVNNAEFAKVGSPDGD</sequence>
<dbReference type="Proteomes" id="UP000002320">
    <property type="component" value="Unassembled WGS sequence"/>
</dbReference>
<dbReference type="EMBL" id="DS232020">
    <property type="protein sequence ID" value="EDS32113.1"/>
    <property type="molecule type" value="Genomic_DNA"/>
</dbReference>
<dbReference type="VEuPathDB" id="VectorBase:CPIJ008890"/>
<accession>B0WP68</accession>
<evidence type="ECO:0000313" key="1">
    <source>
        <dbReference type="EMBL" id="EDS32113.1"/>
    </source>
</evidence>
<protein>
    <submittedName>
        <fullName evidence="1 2">U520</fullName>
    </submittedName>
</protein>
<dbReference type="STRING" id="7176.B0WP68"/>
<dbReference type="InParanoid" id="B0WP68"/>
<dbReference type="KEGG" id="cqu:CpipJ_CPIJ008890"/>
<reference evidence="1" key="1">
    <citation type="submission" date="2007-03" db="EMBL/GenBank/DDBJ databases">
        <title>Annotation of Culex pipiens quinquefasciatus.</title>
        <authorList>
            <consortium name="The Broad Institute Genome Sequencing Platform"/>
            <person name="Atkinson P.W."/>
            <person name="Hemingway J."/>
            <person name="Christensen B.M."/>
            <person name="Higgs S."/>
            <person name="Kodira C."/>
            <person name="Hannick L."/>
            <person name="Megy K."/>
            <person name="O'Leary S."/>
            <person name="Pearson M."/>
            <person name="Haas B.J."/>
            <person name="Mauceli E."/>
            <person name="Wortman J.R."/>
            <person name="Lee N.H."/>
            <person name="Guigo R."/>
            <person name="Stanke M."/>
            <person name="Alvarado L."/>
            <person name="Amedeo P."/>
            <person name="Antoine C.H."/>
            <person name="Arensburger P."/>
            <person name="Bidwell S.L."/>
            <person name="Crawford M."/>
            <person name="Camaro F."/>
            <person name="Devon K."/>
            <person name="Engels R."/>
            <person name="Hammond M."/>
            <person name="Howarth C."/>
            <person name="Koehrsen M."/>
            <person name="Lawson D."/>
            <person name="Montgomery P."/>
            <person name="Nene V."/>
            <person name="Nusbaum C."/>
            <person name="Puiu D."/>
            <person name="Romero-Severson J."/>
            <person name="Severson D.W."/>
            <person name="Shumway M."/>
            <person name="Sisk P."/>
            <person name="Stolte C."/>
            <person name="Zeng Q."/>
            <person name="Eisenstadt E."/>
            <person name="Fraser-Liggett C."/>
            <person name="Strausberg R."/>
            <person name="Galagan J."/>
            <person name="Birren B."/>
            <person name="Collins F.H."/>
        </authorList>
    </citation>
    <scope>NUCLEOTIDE SEQUENCE [LARGE SCALE GENOMIC DNA]</scope>
    <source>
        <strain evidence="1">JHB</strain>
    </source>
</reference>
<keyword evidence="3" id="KW-1185">Reference proteome</keyword>
<dbReference type="AlphaFoldDB" id="B0WP68"/>
<reference evidence="2" key="2">
    <citation type="submission" date="2020-05" db="UniProtKB">
        <authorList>
            <consortium name="EnsemblMetazoa"/>
        </authorList>
    </citation>
    <scope>IDENTIFICATION</scope>
    <source>
        <strain evidence="2">JHB</strain>
    </source>
</reference>
<gene>
    <name evidence="2" type="primary">6041208</name>
    <name evidence="1" type="ORF">CpipJ_CPIJ008890</name>
</gene>
<evidence type="ECO:0000313" key="2">
    <source>
        <dbReference type="EnsemblMetazoa" id="CPIJ008890-PA"/>
    </source>
</evidence>
<organism>
    <name type="scientific">Culex quinquefasciatus</name>
    <name type="common">Southern house mosquito</name>
    <name type="synonym">Culex pungens</name>
    <dbReference type="NCBI Taxonomy" id="7176"/>
    <lineage>
        <taxon>Eukaryota</taxon>
        <taxon>Metazoa</taxon>
        <taxon>Ecdysozoa</taxon>
        <taxon>Arthropoda</taxon>
        <taxon>Hexapoda</taxon>
        <taxon>Insecta</taxon>
        <taxon>Pterygota</taxon>
        <taxon>Neoptera</taxon>
        <taxon>Endopterygota</taxon>
        <taxon>Diptera</taxon>
        <taxon>Nematocera</taxon>
        <taxon>Culicoidea</taxon>
        <taxon>Culicidae</taxon>
        <taxon>Culicinae</taxon>
        <taxon>Culicini</taxon>
        <taxon>Culex</taxon>
        <taxon>Culex</taxon>
    </lineage>
</organism>
<name>B0WP68_CULQU</name>
<evidence type="ECO:0000313" key="3">
    <source>
        <dbReference type="Proteomes" id="UP000002320"/>
    </source>
</evidence>
<dbReference type="EnsemblMetazoa" id="CPIJ008890-RA">
    <property type="protein sequence ID" value="CPIJ008890-PA"/>
    <property type="gene ID" value="CPIJ008890"/>
</dbReference>
<proteinExistence type="predicted"/>
<dbReference type="InterPro" id="IPR035892">
    <property type="entry name" value="C2_domain_sf"/>
</dbReference>